<dbReference type="InterPro" id="IPR002220">
    <property type="entry name" value="DapA-like"/>
</dbReference>
<dbReference type="InterPro" id="IPR013785">
    <property type="entry name" value="Aldolase_TIM"/>
</dbReference>
<reference evidence="3 4" key="1">
    <citation type="submission" date="2018-12" db="EMBL/GenBank/DDBJ databases">
        <authorList>
            <person name="Yu L."/>
        </authorList>
    </citation>
    <scope>NUCLEOTIDE SEQUENCE [LARGE SCALE GENOMIC DNA]</scope>
    <source>
        <strain evidence="3 4">S5H2222</strain>
    </source>
</reference>
<dbReference type="RefSeq" id="WP_126292593.1">
    <property type="nucleotide sequence ID" value="NZ_RXNR01000003.1"/>
</dbReference>
<evidence type="ECO:0000313" key="3">
    <source>
        <dbReference type="EMBL" id="RTQ96119.1"/>
    </source>
</evidence>
<dbReference type="PANTHER" id="PTHR12128:SF66">
    <property type="entry name" value="4-HYDROXY-2-OXOGLUTARATE ALDOLASE, MITOCHONDRIAL"/>
    <property type="match status" value="1"/>
</dbReference>
<dbReference type="SUPFAM" id="SSF51569">
    <property type="entry name" value="Aldolase"/>
    <property type="match status" value="1"/>
</dbReference>
<dbReference type="GO" id="GO:0008840">
    <property type="term" value="F:4-hydroxy-tetrahydrodipicolinate synthase activity"/>
    <property type="evidence" value="ECO:0007669"/>
    <property type="project" value="TreeGrafter"/>
</dbReference>
<gene>
    <name evidence="3" type="ORF">EKG35_01760</name>
</gene>
<dbReference type="AlphaFoldDB" id="A0A431UX32"/>
<sequence length="61" mass="6868">MFKGIIPPVVIFFDQQGEIDFDLNKKHMDYLIDSGVDGVLLLGSSSEFSSLTLSEKKTIFR</sequence>
<comment type="caution">
    <text evidence="3">The sequence shown here is derived from an EMBL/GenBank/DDBJ whole genome shotgun (WGS) entry which is preliminary data.</text>
</comment>
<evidence type="ECO:0008006" key="5">
    <source>
        <dbReference type="Google" id="ProtNLM"/>
    </source>
</evidence>
<dbReference type="OrthoDB" id="9782828at2"/>
<name>A0A431UX32_9BACI</name>
<keyword evidence="4" id="KW-1185">Reference proteome</keyword>
<dbReference type="EMBL" id="RXNR01000003">
    <property type="protein sequence ID" value="RTQ96119.1"/>
    <property type="molecule type" value="Genomic_DNA"/>
</dbReference>
<evidence type="ECO:0000256" key="1">
    <source>
        <dbReference type="ARBA" id="ARBA00007592"/>
    </source>
</evidence>
<accession>A0A431UX32</accession>
<dbReference type="Pfam" id="PF00701">
    <property type="entry name" value="DHDPS"/>
    <property type="match status" value="1"/>
</dbReference>
<evidence type="ECO:0000256" key="2">
    <source>
        <dbReference type="ARBA" id="ARBA00023239"/>
    </source>
</evidence>
<dbReference type="Proteomes" id="UP000276349">
    <property type="component" value="Unassembled WGS sequence"/>
</dbReference>
<organism evidence="3 4">
    <name type="scientific">Lysinibacillus telephonicus</name>
    <dbReference type="NCBI Taxonomy" id="1714840"/>
    <lineage>
        <taxon>Bacteria</taxon>
        <taxon>Bacillati</taxon>
        <taxon>Bacillota</taxon>
        <taxon>Bacilli</taxon>
        <taxon>Bacillales</taxon>
        <taxon>Bacillaceae</taxon>
        <taxon>Lysinibacillus</taxon>
    </lineage>
</organism>
<evidence type="ECO:0000313" key="4">
    <source>
        <dbReference type="Proteomes" id="UP000276349"/>
    </source>
</evidence>
<protein>
    <recommendedName>
        <fullName evidence="5">Dihydrodipicolinate synthase family protein</fullName>
    </recommendedName>
</protein>
<dbReference type="Gene3D" id="3.20.20.70">
    <property type="entry name" value="Aldolase class I"/>
    <property type="match status" value="1"/>
</dbReference>
<proteinExistence type="inferred from homology"/>
<dbReference type="PANTHER" id="PTHR12128">
    <property type="entry name" value="DIHYDRODIPICOLINATE SYNTHASE"/>
    <property type="match status" value="1"/>
</dbReference>
<comment type="similarity">
    <text evidence="1">Belongs to the DapA family.</text>
</comment>
<keyword evidence="2" id="KW-0456">Lyase</keyword>